<dbReference type="GO" id="GO:0002184">
    <property type="term" value="P:cytoplasmic translational termination"/>
    <property type="evidence" value="ECO:0007669"/>
    <property type="project" value="TreeGrafter"/>
</dbReference>
<organism evidence="8 9">
    <name type="scientific">Aerophototrophica crusticola</name>
    <dbReference type="NCBI Taxonomy" id="1709002"/>
    <lineage>
        <taxon>Bacteria</taxon>
        <taxon>Pseudomonadati</taxon>
        <taxon>Pseudomonadota</taxon>
        <taxon>Alphaproteobacteria</taxon>
        <taxon>Rhodospirillales</taxon>
        <taxon>Rhodospirillaceae</taxon>
        <taxon>Aerophototrophica</taxon>
    </lineage>
</organism>
<dbReference type="KEGG" id="acru:HHL28_06425"/>
<dbReference type="HAMAP" id="MF_00040">
    <property type="entry name" value="RRF"/>
    <property type="match status" value="1"/>
</dbReference>
<dbReference type="InterPro" id="IPR002661">
    <property type="entry name" value="Ribosome_recyc_fac"/>
</dbReference>
<evidence type="ECO:0000313" key="9">
    <source>
        <dbReference type="Proteomes" id="UP000501891"/>
    </source>
</evidence>
<evidence type="ECO:0000259" key="7">
    <source>
        <dbReference type="Pfam" id="PF01765"/>
    </source>
</evidence>
<keyword evidence="3 6" id="KW-0963">Cytoplasm</keyword>
<dbReference type="PANTHER" id="PTHR20982">
    <property type="entry name" value="RIBOSOME RECYCLING FACTOR"/>
    <property type="match status" value="1"/>
</dbReference>
<dbReference type="GO" id="GO:0043023">
    <property type="term" value="F:ribosomal large subunit binding"/>
    <property type="evidence" value="ECO:0007669"/>
    <property type="project" value="TreeGrafter"/>
</dbReference>
<evidence type="ECO:0000256" key="3">
    <source>
        <dbReference type="ARBA" id="ARBA00022490"/>
    </source>
</evidence>
<evidence type="ECO:0000256" key="1">
    <source>
        <dbReference type="ARBA" id="ARBA00004496"/>
    </source>
</evidence>
<evidence type="ECO:0000256" key="5">
    <source>
        <dbReference type="ARBA" id="ARBA00025050"/>
    </source>
</evidence>
<reference evidence="8" key="1">
    <citation type="submission" date="2020-04" db="EMBL/GenBank/DDBJ databases">
        <title>A desert anoxygenic phototrophic bacterium fixes CO2 using RubisCO under aerobic conditions.</title>
        <authorList>
            <person name="Tang K."/>
        </authorList>
    </citation>
    <scope>NUCLEOTIDE SEQUENCE [LARGE SCALE GENOMIC DNA]</scope>
    <source>
        <strain evidence="8">MIMtkB3</strain>
    </source>
</reference>
<dbReference type="FunFam" id="3.30.1360.40:FF:000001">
    <property type="entry name" value="Ribosome-recycling factor"/>
    <property type="match status" value="1"/>
</dbReference>
<dbReference type="GO" id="GO:0005829">
    <property type="term" value="C:cytosol"/>
    <property type="evidence" value="ECO:0007669"/>
    <property type="project" value="GOC"/>
</dbReference>
<name>A0A858R6G0_9PROT</name>
<protein>
    <recommendedName>
        <fullName evidence="6">Ribosome-recycling factor</fullName>
        <shortName evidence="6">RRF</shortName>
    </recommendedName>
    <alternativeName>
        <fullName evidence="6">Ribosome-releasing factor</fullName>
    </alternativeName>
</protein>
<dbReference type="InterPro" id="IPR023584">
    <property type="entry name" value="Ribosome_recyc_fac_dom"/>
</dbReference>
<dbReference type="NCBIfam" id="TIGR00496">
    <property type="entry name" value="frr"/>
    <property type="match status" value="1"/>
</dbReference>
<dbReference type="AlphaFoldDB" id="A0A858R6G0"/>
<comment type="subcellular location">
    <subcellularLocation>
        <location evidence="1 6">Cytoplasm</location>
    </subcellularLocation>
</comment>
<comment type="function">
    <text evidence="5 6">Responsible for the release of ribosomes from messenger RNA at the termination of protein biosynthesis. May increase the efficiency of translation by recycling ribosomes from one round of translation to another.</text>
</comment>
<evidence type="ECO:0000256" key="4">
    <source>
        <dbReference type="ARBA" id="ARBA00022917"/>
    </source>
</evidence>
<keyword evidence="4 6" id="KW-0648">Protein biosynthesis</keyword>
<dbReference type="PANTHER" id="PTHR20982:SF3">
    <property type="entry name" value="MITOCHONDRIAL RIBOSOME RECYCLING FACTOR PSEUDO 1"/>
    <property type="match status" value="1"/>
</dbReference>
<dbReference type="FunFam" id="1.10.132.20:FF:000001">
    <property type="entry name" value="Ribosome-recycling factor"/>
    <property type="match status" value="1"/>
</dbReference>
<evidence type="ECO:0000256" key="6">
    <source>
        <dbReference type="HAMAP-Rule" id="MF_00040"/>
    </source>
</evidence>
<comment type="similarity">
    <text evidence="2 6">Belongs to the RRF family.</text>
</comment>
<dbReference type="CDD" id="cd00520">
    <property type="entry name" value="RRF"/>
    <property type="match status" value="1"/>
</dbReference>
<dbReference type="InterPro" id="IPR036191">
    <property type="entry name" value="RRF_sf"/>
</dbReference>
<sequence length="185" mass="20613">MAAPDIKDIERRMDGAVETLRKEFGGLRTGRASASLLDPVHVDAYGSSVPLNQVANVSVPEPRLITVSVWDRTTVKAVEKAIREAGLGLNPQTEGQTIRVPIPELNQERRKELSKVAAKYSEEARVAVRNVRRDGMDRLKKMQKDGDLSEDELKVWSDKVQAMTDAHIKKIDEALAAKEKEIMQV</sequence>
<proteinExistence type="inferred from homology"/>
<dbReference type="SUPFAM" id="SSF55194">
    <property type="entry name" value="Ribosome recycling factor, RRF"/>
    <property type="match status" value="1"/>
</dbReference>
<dbReference type="Gene3D" id="1.10.132.20">
    <property type="entry name" value="Ribosome-recycling factor"/>
    <property type="match status" value="1"/>
</dbReference>
<dbReference type="EMBL" id="CP051775">
    <property type="protein sequence ID" value="QJE72773.1"/>
    <property type="molecule type" value="Genomic_DNA"/>
</dbReference>
<dbReference type="Proteomes" id="UP000501891">
    <property type="component" value="Chromosome"/>
</dbReference>
<evidence type="ECO:0000256" key="2">
    <source>
        <dbReference type="ARBA" id="ARBA00005912"/>
    </source>
</evidence>
<feature type="domain" description="Ribosome recycling factor" evidence="7">
    <location>
        <begin position="20"/>
        <end position="183"/>
    </location>
</feature>
<dbReference type="Gene3D" id="3.30.1360.40">
    <property type="match status" value="1"/>
</dbReference>
<keyword evidence="9" id="KW-1185">Reference proteome</keyword>
<evidence type="ECO:0000313" key="8">
    <source>
        <dbReference type="EMBL" id="QJE72773.1"/>
    </source>
</evidence>
<gene>
    <name evidence="6 8" type="primary">frr</name>
    <name evidence="8" type="ORF">HHL28_06425</name>
</gene>
<dbReference type="Pfam" id="PF01765">
    <property type="entry name" value="RRF"/>
    <property type="match status" value="1"/>
</dbReference>
<accession>A0A858R6G0</accession>